<keyword evidence="7" id="KW-0698">rRNA processing</keyword>
<keyword evidence="2 7" id="KW-0540">Nuclease</keyword>
<reference evidence="9" key="1">
    <citation type="submission" date="2017-04" db="EMBL/GenBank/DDBJ databases">
        <authorList>
            <person name="Varghese N."/>
            <person name="Submissions S."/>
        </authorList>
    </citation>
    <scope>NUCLEOTIDE SEQUENCE [LARGE SCALE GENOMIC DNA]</scope>
    <source>
        <strain evidence="9">DSM 22618</strain>
    </source>
</reference>
<keyword evidence="5 7" id="KW-0378">Hydrolase</keyword>
<feature type="binding site" evidence="7">
    <location>
        <position position="137"/>
    </location>
    <ligand>
        <name>Zn(2+)</name>
        <dbReference type="ChEBI" id="CHEBI:29105"/>
        <note>catalytic</note>
    </ligand>
</feature>
<organism evidence="8 9">
    <name type="scientific">Pseudogulbenkiania subflava DSM 22618</name>
    <dbReference type="NCBI Taxonomy" id="1123014"/>
    <lineage>
        <taxon>Bacteria</taxon>
        <taxon>Pseudomonadati</taxon>
        <taxon>Pseudomonadota</taxon>
        <taxon>Betaproteobacteria</taxon>
        <taxon>Neisseriales</taxon>
        <taxon>Chromobacteriaceae</taxon>
        <taxon>Pseudogulbenkiania</taxon>
    </lineage>
</organism>
<evidence type="ECO:0000256" key="3">
    <source>
        <dbReference type="ARBA" id="ARBA00022723"/>
    </source>
</evidence>
<evidence type="ECO:0000313" key="8">
    <source>
        <dbReference type="EMBL" id="SMF54773.1"/>
    </source>
</evidence>
<accession>A0A1Y6CCH0</accession>
<evidence type="ECO:0000256" key="4">
    <source>
        <dbReference type="ARBA" id="ARBA00022759"/>
    </source>
</evidence>
<dbReference type="AlphaFoldDB" id="A0A1Y6CCH0"/>
<dbReference type="PROSITE" id="PS01306">
    <property type="entry name" value="UPF0054"/>
    <property type="match status" value="1"/>
</dbReference>
<evidence type="ECO:0000256" key="5">
    <source>
        <dbReference type="ARBA" id="ARBA00022801"/>
    </source>
</evidence>
<dbReference type="GO" id="GO:0004521">
    <property type="term" value="F:RNA endonuclease activity"/>
    <property type="evidence" value="ECO:0007669"/>
    <property type="project" value="UniProtKB-UniRule"/>
</dbReference>
<keyword evidence="9" id="KW-1185">Reference proteome</keyword>
<dbReference type="RefSeq" id="WP_085277867.1">
    <property type="nucleotide sequence ID" value="NZ_FXAG01000032.1"/>
</dbReference>
<dbReference type="InterPro" id="IPR020549">
    <property type="entry name" value="YbeY_CS"/>
</dbReference>
<protein>
    <recommendedName>
        <fullName evidence="7">Endoribonuclease YbeY</fullName>
        <ecNumber evidence="7">3.1.-.-</ecNumber>
    </recommendedName>
</protein>
<dbReference type="GO" id="GO:0006364">
    <property type="term" value="P:rRNA processing"/>
    <property type="evidence" value="ECO:0007669"/>
    <property type="project" value="UniProtKB-UniRule"/>
</dbReference>
<keyword evidence="7" id="KW-0690">Ribosome biogenesis</keyword>
<dbReference type="EC" id="3.1.-.-" evidence="7"/>
<comment type="function">
    <text evidence="7">Single strand-specific metallo-endoribonuclease involved in late-stage 70S ribosome quality control and in maturation of the 3' terminus of the 16S rRNA.</text>
</comment>
<evidence type="ECO:0000256" key="1">
    <source>
        <dbReference type="ARBA" id="ARBA00010875"/>
    </source>
</evidence>
<sequence length="168" mass="18711">MKRAKRTPLRQRLAERLELTLDIRSDAANLPSTADLQRWARAALQADVQKAQISLLLVESEEGRALNRDYRGKDYATNVLSFALNEGETLPGMPLFGDLVLCVPVVEREASEQDTPLAAHYAHLTVHGMLHLQGYDHEDDDEAEVMEALETAILAKLGYPDPYAAEKT</sequence>
<dbReference type="Gene3D" id="3.40.390.30">
    <property type="entry name" value="Metalloproteases ('zincins'), catalytic domain"/>
    <property type="match status" value="1"/>
</dbReference>
<comment type="similarity">
    <text evidence="1 7">Belongs to the endoribonuclease YbeY family.</text>
</comment>
<comment type="subcellular location">
    <subcellularLocation>
        <location evidence="7">Cytoplasm</location>
    </subcellularLocation>
</comment>
<dbReference type="STRING" id="1123014.SAMN02745746_03891"/>
<keyword evidence="6 7" id="KW-0862">Zinc</keyword>
<dbReference type="EMBL" id="FXAG01000032">
    <property type="protein sequence ID" value="SMF54773.1"/>
    <property type="molecule type" value="Genomic_DNA"/>
</dbReference>
<dbReference type="GO" id="GO:0008270">
    <property type="term" value="F:zinc ion binding"/>
    <property type="evidence" value="ECO:0007669"/>
    <property type="project" value="UniProtKB-UniRule"/>
</dbReference>
<dbReference type="InterPro" id="IPR023091">
    <property type="entry name" value="MetalPrtase_cat_dom_sf_prd"/>
</dbReference>
<evidence type="ECO:0000313" key="9">
    <source>
        <dbReference type="Proteomes" id="UP000192920"/>
    </source>
</evidence>
<evidence type="ECO:0000256" key="6">
    <source>
        <dbReference type="ARBA" id="ARBA00022833"/>
    </source>
</evidence>
<evidence type="ECO:0000256" key="2">
    <source>
        <dbReference type="ARBA" id="ARBA00022722"/>
    </source>
</evidence>
<feature type="binding site" evidence="7">
    <location>
        <position position="127"/>
    </location>
    <ligand>
        <name>Zn(2+)</name>
        <dbReference type="ChEBI" id="CHEBI:29105"/>
        <note>catalytic</note>
    </ligand>
</feature>
<feature type="binding site" evidence="7">
    <location>
        <position position="131"/>
    </location>
    <ligand>
        <name>Zn(2+)</name>
        <dbReference type="ChEBI" id="CHEBI:29105"/>
        <note>catalytic</note>
    </ligand>
</feature>
<dbReference type="GO" id="GO:0004222">
    <property type="term" value="F:metalloendopeptidase activity"/>
    <property type="evidence" value="ECO:0007669"/>
    <property type="project" value="InterPro"/>
</dbReference>
<keyword evidence="7" id="KW-0963">Cytoplasm</keyword>
<gene>
    <name evidence="7" type="primary">ybeY</name>
    <name evidence="8" type="ORF">SAMN02745746_03891</name>
</gene>
<dbReference type="PANTHER" id="PTHR46986:SF1">
    <property type="entry name" value="ENDORIBONUCLEASE YBEY, CHLOROPLASTIC"/>
    <property type="match status" value="1"/>
</dbReference>
<proteinExistence type="inferred from homology"/>
<dbReference type="PANTHER" id="PTHR46986">
    <property type="entry name" value="ENDORIBONUCLEASE YBEY, CHLOROPLASTIC"/>
    <property type="match status" value="1"/>
</dbReference>
<keyword evidence="3 7" id="KW-0479">Metal-binding</keyword>
<dbReference type="Proteomes" id="UP000192920">
    <property type="component" value="Unassembled WGS sequence"/>
</dbReference>
<name>A0A1Y6CCH0_9NEIS</name>
<dbReference type="HAMAP" id="MF_00009">
    <property type="entry name" value="Endoribonucl_YbeY"/>
    <property type="match status" value="1"/>
</dbReference>
<dbReference type="NCBIfam" id="TIGR00043">
    <property type="entry name" value="rRNA maturation RNase YbeY"/>
    <property type="match status" value="1"/>
</dbReference>
<dbReference type="InterPro" id="IPR002036">
    <property type="entry name" value="YbeY"/>
</dbReference>
<dbReference type="SUPFAM" id="SSF55486">
    <property type="entry name" value="Metalloproteases ('zincins'), catalytic domain"/>
    <property type="match status" value="1"/>
</dbReference>
<dbReference type="Pfam" id="PF02130">
    <property type="entry name" value="YbeY"/>
    <property type="match status" value="1"/>
</dbReference>
<dbReference type="GO" id="GO:0005737">
    <property type="term" value="C:cytoplasm"/>
    <property type="evidence" value="ECO:0007669"/>
    <property type="project" value="UniProtKB-SubCell"/>
</dbReference>
<keyword evidence="4 7" id="KW-0255">Endonuclease</keyword>
<evidence type="ECO:0000256" key="7">
    <source>
        <dbReference type="HAMAP-Rule" id="MF_00009"/>
    </source>
</evidence>
<comment type="cofactor">
    <cofactor evidence="7">
        <name>Zn(2+)</name>
        <dbReference type="ChEBI" id="CHEBI:29105"/>
    </cofactor>
    <text evidence="7">Binds 1 zinc ion.</text>
</comment>